<evidence type="ECO:0000256" key="4">
    <source>
        <dbReference type="ARBA" id="ARBA00022692"/>
    </source>
</evidence>
<evidence type="ECO:0000313" key="15">
    <source>
        <dbReference type="Proteomes" id="UP000199630"/>
    </source>
</evidence>
<evidence type="ECO:0000256" key="10">
    <source>
        <dbReference type="PROSITE-ProRule" id="PRU01193"/>
    </source>
</evidence>
<evidence type="ECO:0000256" key="6">
    <source>
        <dbReference type="ARBA" id="ARBA00022989"/>
    </source>
</evidence>
<keyword evidence="15" id="KW-1185">Reference proteome</keyword>
<feature type="transmembrane region" description="Helical" evidence="11">
    <location>
        <begin position="37"/>
        <end position="58"/>
    </location>
</feature>
<dbReference type="FunFam" id="3.10.580.10:FF:000002">
    <property type="entry name" value="Magnesium/cobalt efflux protein CorC"/>
    <property type="match status" value="1"/>
</dbReference>
<dbReference type="Pfam" id="PF01595">
    <property type="entry name" value="CNNM"/>
    <property type="match status" value="1"/>
</dbReference>
<dbReference type="Gene3D" id="3.10.580.10">
    <property type="entry name" value="CBS-domain"/>
    <property type="match status" value="1"/>
</dbReference>
<organism evidence="14 15">
    <name type="scientific">Celeribacter neptunius</name>
    <dbReference type="NCBI Taxonomy" id="588602"/>
    <lineage>
        <taxon>Bacteria</taxon>
        <taxon>Pseudomonadati</taxon>
        <taxon>Pseudomonadota</taxon>
        <taxon>Alphaproteobacteria</taxon>
        <taxon>Rhodobacterales</taxon>
        <taxon>Roseobacteraceae</taxon>
        <taxon>Celeribacter</taxon>
    </lineage>
</organism>
<dbReference type="PANTHER" id="PTHR22777">
    <property type="entry name" value="HEMOLYSIN-RELATED"/>
    <property type="match status" value="1"/>
</dbReference>
<proteinExistence type="inferred from homology"/>
<dbReference type="InterPro" id="IPR000644">
    <property type="entry name" value="CBS_dom"/>
</dbReference>
<dbReference type="InterPro" id="IPR002550">
    <property type="entry name" value="CNNM"/>
</dbReference>
<dbReference type="InterPro" id="IPR036318">
    <property type="entry name" value="FAD-bd_PCMH-like_sf"/>
</dbReference>
<evidence type="ECO:0000259" key="13">
    <source>
        <dbReference type="PROSITE" id="PS51846"/>
    </source>
</evidence>
<dbReference type="PANTHER" id="PTHR22777:SF32">
    <property type="entry name" value="UPF0053 INNER MEMBRANE PROTEIN YFJD"/>
    <property type="match status" value="1"/>
</dbReference>
<sequence>MICPPQVCRLLRWRPGVPITYRMTETSPLLDPALLDAAFWITAAAIAALLILSAFFSGSETALTAASRGKLRSQADKGEKGAERALNVTEDSERLIGSVLLGNNLVNILATSLATALFTKLFGQNGVALATLAMTVLVLIFAEVLPKTYAITNPETAAARVAGPISLVVTVFAPVVGFVRLLVRGILRLFGVETDPEADVLAVRDEIAGAIALGHVEGVVEKEDRDRLLGALDLGDRTVEEIMLHRSQIEMVDVDLPASEILERSLKSPYTRLPLYRDDPENIVGVLHSKDLLRGMHAERTAHEHEAPHMLVDFHDFDVMAVAMKPYFVPETTTLDDQMRQFLKRHTHFALVVDEYGALQGLITLEDILEEIVGEITDEFDRSEAAPKQSGETGEWEVDGGMTIRDFNRWTDCSLPDEEANTMAGLVIHEAQTIPNPGQVFSFHGYRFEVVSRKDNRITKLKIRPLTES</sequence>
<evidence type="ECO:0000313" key="14">
    <source>
        <dbReference type="EMBL" id="SFI81754.1"/>
    </source>
</evidence>
<evidence type="ECO:0000256" key="3">
    <source>
        <dbReference type="ARBA" id="ARBA00022475"/>
    </source>
</evidence>
<dbReference type="Proteomes" id="UP000199630">
    <property type="component" value="Unassembled WGS sequence"/>
</dbReference>
<dbReference type="Gene3D" id="3.30.465.10">
    <property type="match status" value="1"/>
</dbReference>
<dbReference type="Pfam" id="PF03471">
    <property type="entry name" value="CorC_HlyC"/>
    <property type="match status" value="1"/>
</dbReference>
<reference evidence="15" key="1">
    <citation type="submission" date="2016-10" db="EMBL/GenBank/DDBJ databases">
        <authorList>
            <person name="Varghese N."/>
            <person name="Submissions S."/>
        </authorList>
    </citation>
    <scope>NUCLEOTIDE SEQUENCE [LARGE SCALE GENOMIC DNA]</scope>
    <source>
        <strain evidence="15">DSM 26471</strain>
    </source>
</reference>
<keyword evidence="4 10" id="KW-0812">Transmembrane</keyword>
<evidence type="ECO:0000256" key="8">
    <source>
        <dbReference type="ARBA" id="ARBA00023136"/>
    </source>
</evidence>
<keyword evidence="6 10" id="KW-1133">Transmembrane helix</keyword>
<keyword evidence="7 9" id="KW-0129">CBS domain</keyword>
<dbReference type="AlphaFoldDB" id="A0A1I3LAH7"/>
<dbReference type="CDD" id="cd04590">
    <property type="entry name" value="CBS_pair_CorC_HlyC_assoc"/>
    <property type="match status" value="1"/>
</dbReference>
<dbReference type="Pfam" id="PF00571">
    <property type="entry name" value="CBS"/>
    <property type="match status" value="2"/>
</dbReference>
<gene>
    <name evidence="14" type="ORF">SAMN04487991_0952</name>
</gene>
<feature type="domain" description="CBS" evidence="12">
    <location>
        <begin position="243"/>
        <end position="302"/>
    </location>
</feature>
<dbReference type="GO" id="GO:0050660">
    <property type="term" value="F:flavin adenine dinucleotide binding"/>
    <property type="evidence" value="ECO:0007669"/>
    <property type="project" value="InterPro"/>
</dbReference>
<feature type="domain" description="CNNM transmembrane" evidence="13">
    <location>
        <begin position="35"/>
        <end position="224"/>
    </location>
</feature>
<evidence type="ECO:0000256" key="9">
    <source>
        <dbReference type="PROSITE-ProRule" id="PRU00703"/>
    </source>
</evidence>
<keyword evidence="8 10" id="KW-0472">Membrane</keyword>
<dbReference type="SMART" id="SM01091">
    <property type="entry name" value="CorC_HlyC"/>
    <property type="match status" value="1"/>
</dbReference>
<feature type="transmembrane region" description="Helical" evidence="11">
    <location>
        <begin position="165"/>
        <end position="183"/>
    </location>
</feature>
<dbReference type="InterPro" id="IPR016169">
    <property type="entry name" value="FAD-bd_PCMH_sub2"/>
</dbReference>
<evidence type="ECO:0000256" key="1">
    <source>
        <dbReference type="ARBA" id="ARBA00004651"/>
    </source>
</evidence>
<dbReference type="PROSITE" id="PS51371">
    <property type="entry name" value="CBS"/>
    <property type="match status" value="2"/>
</dbReference>
<dbReference type="EMBL" id="FORH01000001">
    <property type="protein sequence ID" value="SFI81754.1"/>
    <property type="molecule type" value="Genomic_DNA"/>
</dbReference>
<name>A0A1I3LAH7_9RHOB</name>
<evidence type="ECO:0000256" key="5">
    <source>
        <dbReference type="ARBA" id="ARBA00022737"/>
    </source>
</evidence>
<evidence type="ECO:0000256" key="2">
    <source>
        <dbReference type="ARBA" id="ARBA00006446"/>
    </source>
</evidence>
<comment type="subcellular location">
    <subcellularLocation>
        <location evidence="1">Cell membrane</location>
        <topology evidence="1">Multi-pass membrane protein</topology>
    </subcellularLocation>
</comment>
<feature type="transmembrane region" description="Helical" evidence="11">
    <location>
        <begin position="127"/>
        <end position="145"/>
    </location>
</feature>
<accession>A0A1I3LAH7</accession>
<evidence type="ECO:0000256" key="11">
    <source>
        <dbReference type="SAM" id="Phobius"/>
    </source>
</evidence>
<dbReference type="InterPro" id="IPR005170">
    <property type="entry name" value="Transptr-assoc_dom"/>
</dbReference>
<protein>
    <submittedName>
        <fullName evidence="14">Mg2+ and Co2+ transporter CorB, contains DUF21, CBS pair, and CorC-HlyC domains</fullName>
    </submittedName>
</protein>
<evidence type="ECO:0000256" key="7">
    <source>
        <dbReference type="ARBA" id="ARBA00023122"/>
    </source>
</evidence>
<dbReference type="STRING" id="588602.SAMN04487991_0952"/>
<keyword evidence="5" id="KW-0677">Repeat</keyword>
<dbReference type="InterPro" id="IPR046342">
    <property type="entry name" value="CBS_dom_sf"/>
</dbReference>
<evidence type="ECO:0000259" key="12">
    <source>
        <dbReference type="PROSITE" id="PS51371"/>
    </source>
</evidence>
<dbReference type="SUPFAM" id="SSF54631">
    <property type="entry name" value="CBS-domain pair"/>
    <property type="match status" value="1"/>
</dbReference>
<dbReference type="SUPFAM" id="SSF56176">
    <property type="entry name" value="FAD-binding/transporter-associated domain-like"/>
    <property type="match status" value="1"/>
</dbReference>
<dbReference type="InterPro" id="IPR044751">
    <property type="entry name" value="Ion_transp-like_CBS"/>
</dbReference>
<feature type="domain" description="CBS" evidence="12">
    <location>
        <begin position="320"/>
        <end position="379"/>
    </location>
</feature>
<comment type="similarity">
    <text evidence="2">Belongs to the UPF0053 family. Hemolysin C subfamily.</text>
</comment>
<dbReference type="PROSITE" id="PS51846">
    <property type="entry name" value="CNNM"/>
    <property type="match status" value="1"/>
</dbReference>
<keyword evidence="3" id="KW-1003">Cell membrane</keyword>
<dbReference type="GO" id="GO:0005886">
    <property type="term" value="C:plasma membrane"/>
    <property type="evidence" value="ECO:0007669"/>
    <property type="project" value="UniProtKB-SubCell"/>
</dbReference>